<name>A0A9P6SZL4_9FUNG</name>
<feature type="non-terminal residue" evidence="2">
    <location>
        <position position="58"/>
    </location>
</feature>
<sequence length="58" mass="5973">MAGDDIEVRLTGSRYQGLAYAWSVPQSSDPGVLQRTAGSSTPTGGSNAVFRSESPGVT</sequence>
<evidence type="ECO:0000256" key="1">
    <source>
        <dbReference type="SAM" id="MobiDB-lite"/>
    </source>
</evidence>
<proteinExistence type="predicted"/>
<dbReference type="AlphaFoldDB" id="A0A9P6SZL4"/>
<organism evidence="2 3">
    <name type="scientific">Entomortierella chlamydospora</name>
    <dbReference type="NCBI Taxonomy" id="101097"/>
    <lineage>
        <taxon>Eukaryota</taxon>
        <taxon>Fungi</taxon>
        <taxon>Fungi incertae sedis</taxon>
        <taxon>Mucoromycota</taxon>
        <taxon>Mortierellomycotina</taxon>
        <taxon>Mortierellomycetes</taxon>
        <taxon>Mortierellales</taxon>
        <taxon>Mortierellaceae</taxon>
        <taxon>Entomortierella</taxon>
    </lineage>
</organism>
<dbReference type="EMBL" id="JAAAID010000762">
    <property type="protein sequence ID" value="KAG0014117.1"/>
    <property type="molecule type" value="Genomic_DNA"/>
</dbReference>
<protein>
    <submittedName>
        <fullName evidence="2">Uncharacterized protein</fullName>
    </submittedName>
</protein>
<feature type="compositionally biased region" description="Polar residues" evidence="1">
    <location>
        <begin position="36"/>
        <end position="46"/>
    </location>
</feature>
<accession>A0A9P6SZL4</accession>
<reference evidence="2" key="1">
    <citation type="journal article" date="2020" name="Fungal Divers.">
        <title>Resolving the Mortierellaceae phylogeny through synthesis of multi-gene phylogenetics and phylogenomics.</title>
        <authorList>
            <person name="Vandepol N."/>
            <person name="Liber J."/>
            <person name="Desiro A."/>
            <person name="Na H."/>
            <person name="Kennedy M."/>
            <person name="Barry K."/>
            <person name="Grigoriev I.V."/>
            <person name="Miller A.N."/>
            <person name="O'Donnell K."/>
            <person name="Stajich J.E."/>
            <person name="Bonito G."/>
        </authorList>
    </citation>
    <scope>NUCLEOTIDE SEQUENCE</scope>
    <source>
        <strain evidence="2">NRRL 2769</strain>
    </source>
</reference>
<comment type="caution">
    <text evidence="2">The sequence shown here is derived from an EMBL/GenBank/DDBJ whole genome shotgun (WGS) entry which is preliminary data.</text>
</comment>
<evidence type="ECO:0000313" key="2">
    <source>
        <dbReference type="EMBL" id="KAG0014117.1"/>
    </source>
</evidence>
<dbReference type="Proteomes" id="UP000703661">
    <property type="component" value="Unassembled WGS sequence"/>
</dbReference>
<evidence type="ECO:0000313" key="3">
    <source>
        <dbReference type="Proteomes" id="UP000703661"/>
    </source>
</evidence>
<keyword evidence="3" id="KW-1185">Reference proteome</keyword>
<feature type="region of interest" description="Disordered" evidence="1">
    <location>
        <begin position="26"/>
        <end position="58"/>
    </location>
</feature>
<gene>
    <name evidence="2" type="ORF">BGZ80_010645</name>
</gene>